<keyword evidence="2" id="KW-1185">Reference proteome</keyword>
<comment type="caution">
    <text evidence="1">The sequence shown here is derived from an EMBL/GenBank/DDBJ whole genome shotgun (WGS) entry which is preliminary data.</text>
</comment>
<dbReference type="Pfam" id="PF12616">
    <property type="entry name" value="DUF3775"/>
    <property type="match status" value="1"/>
</dbReference>
<dbReference type="InterPro" id="IPR022254">
    <property type="entry name" value="DUF3775"/>
</dbReference>
<dbReference type="RefSeq" id="WP_127611769.1">
    <property type="nucleotide sequence ID" value="NZ_RXOL01000001.1"/>
</dbReference>
<proteinExistence type="predicted"/>
<protein>
    <submittedName>
        <fullName evidence="1">DUF3775 domain-containing protein</fullName>
    </submittedName>
</protein>
<dbReference type="AlphaFoldDB" id="A0A437H243"/>
<dbReference type="EMBL" id="RXOL01000001">
    <property type="protein sequence ID" value="RVQ69582.1"/>
    <property type="molecule type" value="Genomic_DNA"/>
</dbReference>
<name>A0A437H243_9SPHN</name>
<reference evidence="1 2" key="1">
    <citation type="submission" date="2018-12" db="EMBL/GenBank/DDBJ databases">
        <title>Croceicoccus ponticola sp. nov., a lipolytic bacterium isolated from seawater.</title>
        <authorList>
            <person name="Yoon J.-H."/>
        </authorList>
    </citation>
    <scope>NUCLEOTIDE SEQUENCE [LARGE SCALE GENOMIC DNA]</scope>
    <source>
        <strain evidence="1 2">GM-16</strain>
    </source>
</reference>
<gene>
    <name evidence="1" type="ORF">EKN06_05305</name>
</gene>
<dbReference type="Proteomes" id="UP000283003">
    <property type="component" value="Unassembled WGS sequence"/>
</dbReference>
<evidence type="ECO:0000313" key="2">
    <source>
        <dbReference type="Proteomes" id="UP000283003"/>
    </source>
</evidence>
<dbReference type="OrthoDB" id="5641374at2"/>
<accession>A0A437H243</accession>
<sequence length="135" mass="15052">MSDVLSEKPELSISADKVCFVVALARDFDVKEDIDDTEPLPDDDDENIVFTDLPNDSYEAELRVFIDELDEDEQIDLVALAWLGRGDSELSEWDDLRAQAAAAHNDRTAEYLMGLPILADLLQEGLSAFDLSCDI</sequence>
<organism evidence="1 2">
    <name type="scientific">Croceicoccus ponticola</name>
    <dbReference type="NCBI Taxonomy" id="2217664"/>
    <lineage>
        <taxon>Bacteria</taxon>
        <taxon>Pseudomonadati</taxon>
        <taxon>Pseudomonadota</taxon>
        <taxon>Alphaproteobacteria</taxon>
        <taxon>Sphingomonadales</taxon>
        <taxon>Erythrobacteraceae</taxon>
        <taxon>Croceicoccus</taxon>
    </lineage>
</organism>
<evidence type="ECO:0000313" key="1">
    <source>
        <dbReference type="EMBL" id="RVQ69582.1"/>
    </source>
</evidence>